<organism evidence="19 20">
    <name type="scientific">Stackebrandtia endophytica</name>
    <dbReference type="NCBI Taxonomy" id="1496996"/>
    <lineage>
        <taxon>Bacteria</taxon>
        <taxon>Bacillati</taxon>
        <taxon>Actinomycetota</taxon>
        <taxon>Actinomycetes</taxon>
        <taxon>Glycomycetales</taxon>
        <taxon>Glycomycetaceae</taxon>
        <taxon>Stackebrandtia</taxon>
    </lineage>
</organism>
<keyword evidence="17" id="KW-1208">Phospholipid metabolism</keyword>
<dbReference type="InterPro" id="IPR000462">
    <property type="entry name" value="CDP-OH_P_trans"/>
</dbReference>
<dbReference type="GO" id="GO:0016780">
    <property type="term" value="F:phosphotransferase activity, for other substituted phosphate groups"/>
    <property type="evidence" value="ECO:0007669"/>
    <property type="project" value="UniProtKB-UniRule"/>
</dbReference>
<comment type="pathway">
    <text evidence="2 17">Phospholipid metabolism; phosphatidylinositol phosphate biosynthesis.</text>
</comment>
<feature type="binding site" evidence="17">
    <location>
        <position position="72"/>
    </location>
    <ligand>
        <name>Mg(2+)</name>
        <dbReference type="ChEBI" id="CHEBI:18420"/>
        <label>1</label>
    </ligand>
</feature>
<evidence type="ECO:0000256" key="14">
    <source>
        <dbReference type="ARBA" id="ARBA00024082"/>
    </source>
</evidence>
<dbReference type="EMBL" id="VFOW01000001">
    <property type="protein sequence ID" value="TQL74797.1"/>
    <property type="molecule type" value="Genomic_DNA"/>
</dbReference>
<feature type="transmembrane region" description="Helical" evidence="17">
    <location>
        <begin position="116"/>
        <end position="133"/>
    </location>
</feature>
<evidence type="ECO:0000256" key="8">
    <source>
        <dbReference type="ARBA" id="ARBA00022692"/>
    </source>
</evidence>
<gene>
    <name evidence="19" type="ORF">FB566_0285</name>
</gene>
<keyword evidence="17" id="KW-0444">Lipid biosynthesis</keyword>
<keyword evidence="11 17" id="KW-1133">Transmembrane helix</keyword>
<comment type="pathway">
    <text evidence="3">Lipid metabolism.</text>
</comment>
<evidence type="ECO:0000256" key="10">
    <source>
        <dbReference type="ARBA" id="ARBA00022842"/>
    </source>
</evidence>
<dbReference type="GO" id="GO:0000287">
    <property type="term" value="F:magnesium ion binding"/>
    <property type="evidence" value="ECO:0007669"/>
    <property type="project" value="UniProtKB-UniRule"/>
</dbReference>
<keyword evidence="6 17" id="KW-1003">Cell membrane</keyword>
<dbReference type="RefSeq" id="WP_142034170.1">
    <property type="nucleotide sequence ID" value="NZ_JBHTGS010000002.1"/>
</dbReference>
<feature type="binding site" evidence="17">
    <location>
        <position position="73"/>
    </location>
    <ligand>
        <name>a CDP-1,2-diacyl-sn-glycerol</name>
        <dbReference type="ChEBI" id="CHEBI:58332"/>
    </ligand>
</feature>
<evidence type="ECO:0000256" key="12">
    <source>
        <dbReference type="ARBA" id="ARBA00023136"/>
    </source>
</evidence>
<comment type="cofactor">
    <cofactor evidence="17">
        <name>Mg(2+)</name>
        <dbReference type="ChEBI" id="CHEBI:18420"/>
    </cofactor>
    <text evidence="17">Contains a di-nuclear catalytic Mg(2+) center.</text>
</comment>
<feature type="binding site" evidence="17">
    <location>
        <position position="90"/>
    </location>
    <ligand>
        <name>Mg(2+)</name>
        <dbReference type="ChEBI" id="CHEBI:18420"/>
        <label>1</label>
    </ligand>
</feature>
<comment type="function">
    <text evidence="17">Catalyzes the conjugation of the 1'-hydroxyl group of D-myo-inositol-3-phosphate (also named L-myo-inositol-1-phosphate) with a lipid tail of cytidine diphosphate diacylglycerol (CDP-DAG), forming phosphatidylinositol phosphate (PIP) and CMP. PIP is a precursor of phosphatidylinositol (PI) which is an essential lipid required for cell wall formation.</text>
</comment>
<dbReference type="InterPro" id="IPR048254">
    <property type="entry name" value="CDP_ALCOHOL_P_TRANSF_CS"/>
</dbReference>
<dbReference type="UniPathway" id="UPA00220"/>
<keyword evidence="17" id="KW-0594">Phospholipid biosynthesis</keyword>
<keyword evidence="10 17" id="KW-0460">Magnesium</keyword>
<evidence type="ECO:0000313" key="20">
    <source>
        <dbReference type="Proteomes" id="UP000317043"/>
    </source>
</evidence>
<dbReference type="GO" id="GO:0005886">
    <property type="term" value="C:plasma membrane"/>
    <property type="evidence" value="ECO:0007669"/>
    <property type="project" value="UniProtKB-SubCell"/>
</dbReference>
<dbReference type="InterPro" id="IPR044268">
    <property type="entry name" value="PIP_synthase_PgsA1"/>
</dbReference>
<keyword evidence="20" id="KW-1185">Reference proteome</keyword>
<feature type="active site" description="Proton acceptor" evidence="17">
    <location>
        <position position="94"/>
    </location>
</feature>
<dbReference type="InterPro" id="IPR043130">
    <property type="entry name" value="CDP-OH_PTrfase_TM_dom"/>
</dbReference>
<dbReference type="PROSITE" id="PS00379">
    <property type="entry name" value="CDP_ALCOHOL_P_TRANSF"/>
    <property type="match status" value="1"/>
</dbReference>
<evidence type="ECO:0000256" key="5">
    <source>
        <dbReference type="ARBA" id="ARBA00011738"/>
    </source>
</evidence>
<evidence type="ECO:0000256" key="13">
    <source>
        <dbReference type="ARBA" id="ARBA00023935"/>
    </source>
</evidence>
<feature type="binding site" evidence="17">
    <location>
        <begin position="32"/>
        <end position="35"/>
    </location>
    <ligand>
        <name>a CDP-1,2-diacyl-sn-glycerol</name>
        <dbReference type="ChEBI" id="CHEBI:58332"/>
    </ligand>
</feature>
<comment type="subunit">
    <text evidence="5 17">Homodimer.</text>
</comment>
<keyword evidence="17" id="KW-0443">Lipid metabolism</keyword>
<dbReference type="NCBIfam" id="NF045883">
    <property type="entry name" value="PIPSynth"/>
    <property type="match status" value="1"/>
</dbReference>
<dbReference type="Proteomes" id="UP000317043">
    <property type="component" value="Unassembled WGS sequence"/>
</dbReference>
<dbReference type="Pfam" id="PF01066">
    <property type="entry name" value="CDP-OH_P_transf"/>
    <property type="match status" value="1"/>
</dbReference>
<dbReference type="EC" id="2.7.8.-" evidence="17"/>
<dbReference type="GO" id="GO:0008654">
    <property type="term" value="P:phospholipid biosynthetic process"/>
    <property type="evidence" value="ECO:0007669"/>
    <property type="project" value="UniProtKB-UniRule"/>
</dbReference>
<evidence type="ECO:0000256" key="2">
    <source>
        <dbReference type="ARBA" id="ARBA00004805"/>
    </source>
</evidence>
<feature type="binding site" evidence="17">
    <location>
        <position position="94"/>
    </location>
    <ligand>
        <name>Mg(2+)</name>
        <dbReference type="ChEBI" id="CHEBI:18420"/>
        <label>2</label>
    </ligand>
</feature>
<proteinExistence type="inferred from homology"/>
<evidence type="ECO:0000256" key="15">
    <source>
        <dbReference type="ARBA" id="ARBA00033137"/>
    </source>
</evidence>
<evidence type="ECO:0000256" key="18">
    <source>
        <dbReference type="RuleBase" id="RU003750"/>
    </source>
</evidence>
<comment type="subcellular location">
    <subcellularLocation>
        <location evidence="1 17">Cell membrane</location>
        <topology evidence="1 17">Multi-pass membrane protein</topology>
    </subcellularLocation>
</comment>
<evidence type="ECO:0000256" key="9">
    <source>
        <dbReference type="ARBA" id="ARBA00022723"/>
    </source>
</evidence>
<evidence type="ECO:0000256" key="16">
    <source>
        <dbReference type="ARBA" id="ARBA00048865"/>
    </source>
</evidence>
<comment type="caution">
    <text evidence="17">Lacks conserved residue(s) required for the propagation of feature annotation.</text>
</comment>
<dbReference type="InParanoid" id="A0A543AQC9"/>
<evidence type="ECO:0000256" key="3">
    <source>
        <dbReference type="ARBA" id="ARBA00005189"/>
    </source>
</evidence>
<evidence type="ECO:0000256" key="1">
    <source>
        <dbReference type="ARBA" id="ARBA00004651"/>
    </source>
</evidence>
<feature type="transmembrane region" description="Helical" evidence="17">
    <location>
        <begin position="176"/>
        <end position="195"/>
    </location>
</feature>
<evidence type="ECO:0000313" key="19">
    <source>
        <dbReference type="EMBL" id="TQL74797.1"/>
    </source>
</evidence>
<sequence>MAKFLSVAGRATVSKFLDPVARRLVRLGLSANTVTIVGTIAVVAGSVLLVPRGELGWALLIVTVAVCTDLLDGAMARAKGGDTRFGALLDSTMDRIADGAILGSLAYWLAITGDRVTMVAALISLVAAEVVSYTKARAESLGVRCDVGIAERAERLVLLGIGGLLYVFSVPYGLSVVLWILAAASVVTIGQRLIYVKRQLNGAES</sequence>
<dbReference type="HAMAP" id="MF_02241">
    <property type="entry name" value="PIP_synthase"/>
    <property type="match status" value="1"/>
</dbReference>
<feature type="binding site" evidence="17">
    <location>
        <position position="69"/>
    </location>
    <ligand>
        <name>Mg(2+)</name>
        <dbReference type="ChEBI" id="CHEBI:18420"/>
        <label>1</label>
    </ligand>
</feature>
<evidence type="ECO:0000256" key="6">
    <source>
        <dbReference type="ARBA" id="ARBA00022475"/>
    </source>
</evidence>
<keyword evidence="7 17" id="KW-0808">Transferase</keyword>
<evidence type="ECO:0000256" key="7">
    <source>
        <dbReference type="ARBA" id="ARBA00022679"/>
    </source>
</evidence>
<protein>
    <recommendedName>
        <fullName evidence="14 17">Phosphatidylinositol phosphate synthase</fullName>
        <shortName evidence="17">PIP synthase</shortName>
        <ecNumber evidence="17">2.7.8.-</ecNumber>
    </recommendedName>
    <alternativeName>
        <fullName evidence="15 17">CDP-diacylglycerol--D-myo-inositol-3-phosphate 3-phosphatidyltransferase</fullName>
    </alternativeName>
</protein>
<feature type="binding site" evidence="17">
    <location>
        <position position="69"/>
    </location>
    <ligand>
        <name>Mg(2+)</name>
        <dbReference type="ChEBI" id="CHEBI:18420"/>
        <label>2</label>
    </ligand>
</feature>
<comment type="caution">
    <text evidence="19">The sequence shown here is derived from an EMBL/GenBank/DDBJ whole genome shotgun (WGS) entry which is preliminary data.</text>
</comment>
<accession>A0A543AQC9</accession>
<evidence type="ECO:0000256" key="11">
    <source>
        <dbReference type="ARBA" id="ARBA00022989"/>
    </source>
</evidence>
<name>A0A543AQC9_9ACTN</name>
<keyword evidence="8 17" id="KW-0812">Transmembrane</keyword>
<feature type="binding site" evidence="17">
    <location>
        <position position="90"/>
    </location>
    <ligand>
        <name>Mg(2+)</name>
        <dbReference type="ChEBI" id="CHEBI:18420"/>
        <label>2</label>
    </ligand>
</feature>
<keyword evidence="9 17" id="KW-0479">Metal-binding</keyword>
<evidence type="ECO:0000256" key="4">
    <source>
        <dbReference type="ARBA" id="ARBA00010441"/>
    </source>
</evidence>
<feature type="transmembrane region" description="Helical" evidence="17">
    <location>
        <begin position="55"/>
        <end position="71"/>
    </location>
</feature>
<keyword evidence="12 17" id="KW-0472">Membrane</keyword>
<dbReference type="Gene3D" id="1.20.120.1760">
    <property type="match status" value="1"/>
</dbReference>
<dbReference type="OrthoDB" id="116551at2"/>
<evidence type="ECO:0000256" key="17">
    <source>
        <dbReference type="HAMAP-Rule" id="MF_02241"/>
    </source>
</evidence>
<feature type="binding site" evidence="17">
    <location>
        <position position="83"/>
    </location>
    <ligand>
        <name>a CDP-1,2-diacyl-sn-glycerol</name>
        <dbReference type="ChEBI" id="CHEBI:58332"/>
    </ligand>
</feature>
<comment type="catalytic activity">
    <reaction evidence="16 17">
        <text>a CDP-1,2-diacyl-sn-glycerol + 1D-myo-inositol 3-phosphate = a 1,2-diacyl-sn-glycero-3-phospho-(1D-myo-inositol-3-phosphate) + CMP + H(+)</text>
        <dbReference type="Rhea" id="RHEA:60504"/>
        <dbReference type="ChEBI" id="CHEBI:15378"/>
        <dbReference type="ChEBI" id="CHEBI:58088"/>
        <dbReference type="ChEBI" id="CHEBI:58332"/>
        <dbReference type="ChEBI" id="CHEBI:58401"/>
        <dbReference type="ChEBI" id="CHEBI:60377"/>
    </reaction>
</comment>
<reference evidence="19 20" key="1">
    <citation type="submission" date="2019-06" db="EMBL/GenBank/DDBJ databases">
        <title>Sequencing the genomes of 1000 actinobacteria strains.</title>
        <authorList>
            <person name="Klenk H.-P."/>
        </authorList>
    </citation>
    <scope>NUCLEOTIDE SEQUENCE [LARGE SCALE GENOMIC DNA]</scope>
    <source>
        <strain evidence="19 20">DSM 45928</strain>
    </source>
</reference>
<feature type="binding site" evidence="17">
    <location>
        <position position="77"/>
    </location>
    <ligand>
        <name>a CDP-1,2-diacyl-sn-glycerol</name>
        <dbReference type="ChEBI" id="CHEBI:58332"/>
    </ligand>
</feature>
<comment type="catalytic activity">
    <reaction evidence="13 17">
        <text>1,2-di-(9Z-octadecenoyl)-sn-glycero-3-cytidine-5'-diphosphate + 1D-myo-inositol 3-phosphate = 1,2-di-(9Z-octadecenoyl)-sn-glycero-3-phospho-(1D-myo-inositol-3-phosphate) + CMP + H(+)</text>
        <dbReference type="Rhea" id="RHEA:61216"/>
        <dbReference type="ChEBI" id="CHEBI:15378"/>
        <dbReference type="ChEBI" id="CHEBI:58401"/>
        <dbReference type="ChEBI" id="CHEBI:60377"/>
        <dbReference type="ChEBI" id="CHEBI:85356"/>
        <dbReference type="ChEBI" id="CHEBI:144472"/>
    </reaction>
</comment>
<dbReference type="AlphaFoldDB" id="A0A543AQC9"/>
<comment type="similarity">
    <text evidence="4 17 18">Belongs to the CDP-alcohol phosphatidyltransferase class-I family.</text>
</comment>
<feature type="transmembrane region" description="Helical" evidence="17">
    <location>
        <begin position="24"/>
        <end position="49"/>
    </location>
</feature>